<dbReference type="OMA" id="CEINDNT"/>
<evidence type="ECO:0000256" key="9">
    <source>
        <dbReference type="ARBA" id="ARBA00023180"/>
    </source>
</evidence>
<dbReference type="InterPro" id="IPR000276">
    <property type="entry name" value="GPCR_Rhodpsn"/>
</dbReference>
<evidence type="ECO:0000256" key="5">
    <source>
        <dbReference type="ARBA" id="ARBA00023040"/>
    </source>
</evidence>
<feature type="domain" description="G-protein coupled receptors family 1 profile" evidence="13">
    <location>
        <begin position="63"/>
        <end position="397"/>
    </location>
</feature>
<feature type="compositionally biased region" description="Basic and acidic residues" evidence="11">
    <location>
        <begin position="283"/>
        <end position="300"/>
    </location>
</feature>
<evidence type="ECO:0000256" key="2">
    <source>
        <dbReference type="ARBA" id="ARBA00022475"/>
    </source>
</evidence>
<dbReference type="GO" id="GO:0019229">
    <property type="term" value="P:regulation of vasoconstriction"/>
    <property type="evidence" value="ECO:0007669"/>
    <property type="project" value="InterPro"/>
</dbReference>
<comment type="subcellular location">
    <subcellularLocation>
        <location evidence="1">Cell membrane</location>
        <topology evidence="1">Multi-pass membrane protein</topology>
    </subcellularLocation>
</comment>
<keyword evidence="5" id="KW-0297">G-protein coupled receptor</keyword>
<dbReference type="PRINTS" id="PR01103">
    <property type="entry name" value="ADRENERGICR"/>
</dbReference>
<feature type="transmembrane region" description="Helical" evidence="12">
    <location>
        <begin position="340"/>
        <end position="361"/>
    </location>
</feature>
<evidence type="ECO:0000256" key="8">
    <source>
        <dbReference type="ARBA" id="ARBA00023170"/>
    </source>
</evidence>
<dbReference type="Ensembl" id="ENSEBUT00000019341.1">
    <property type="protein sequence ID" value="ENSEBUP00000018765.1"/>
    <property type="gene ID" value="ENSEBUG00000011709.1"/>
</dbReference>
<name>A0A8C4QSK8_EPTBU</name>
<organism evidence="14 15">
    <name type="scientific">Eptatretus burgeri</name>
    <name type="common">Inshore hagfish</name>
    <dbReference type="NCBI Taxonomy" id="7764"/>
    <lineage>
        <taxon>Eukaryota</taxon>
        <taxon>Metazoa</taxon>
        <taxon>Chordata</taxon>
        <taxon>Craniata</taxon>
        <taxon>Vertebrata</taxon>
        <taxon>Cyclostomata</taxon>
        <taxon>Myxini</taxon>
        <taxon>Myxiniformes</taxon>
        <taxon>Myxinidae</taxon>
        <taxon>Eptatretinae</taxon>
        <taxon>Eptatretus</taxon>
    </lineage>
</organism>
<sequence length="419" mass="47894">PVIPHHPVQVEGGIPPFRRQRCSQLADRQLGTSLSPTSWEYSVGGALGLSALVTLLIFTTVFGNSLVIVAVFTRPSLKAPQNLFLVSLATADILVATLVIPFSLFNELMGYWYFGRIWCEVYLALDVLFCSSSIVHLCAISLDRYWSRTPRRIKRIILIVWLIAIAISLPPLIPLIYQPHANATRPECEINDNTWYILGSSIVSFFLPCLIMVLVYARIYHIVKFRAARLRSNGDSPRTPCQKPAAGKFELGTVNGDSLHKDRCNGDRANRDNSDVESDDTWSSERDRRRSHENRGRGGDKTTSQGSPGELCTNENADFDERMDTAREKRKIMQARERRFTFVLAVVIGVFVVCWFPFFFTYSLIAICRKSCHIPKRLFKFFFWFGYCNSCLNPMIYTIFNQDFRRAFKKILCSFRSTY</sequence>
<dbReference type="FunFam" id="1.20.1070.10:FF:000100">
    <property type="entry name" value="alpha-2B adrenergic receptor"/>
    <property type="match status" value="1"/>
</dbReference>
<evidence type="ECO:0000256" key="11">
    <source>
        <dbReference type="SAM" id="MobiDB-lite"/>
    </source>
</evidence>
<feature type="compositionally biased region" description="Basic and acidic residues" evidence="11">
    <location>
        <begin position="258"/>
        <end position="274"/>
    </location>
</feature>
<feature type="transmembrane region" description="Helical" evidence="12">
    <location>
        <begin position="46"/>
        <end position="71"/>
    </location>
</feature>
<evidence type="ECO:0000256" key="7">
    <source>
        <dbReference type="ARBA" id="ARBA00023157"/>
    </source>
</evidence>
<keyword evidence="7" id="KW-1015">Disulfide bond</keyword>
<reference evidence="14" key="2">
    <citation type="submission" date="2025-09" db="UniProtKB">
        <authorList>
            <consortium name="Ensembl"/>
        </authorList>
    </citation>
    <scope>IDENTIFICATION</scope>
</reference>
<evidence type="ECO:0000256" key="6">
    <source>
        <dbReference type="ARBA" id="ARBA00023136"/>
    </source>
</evidence>
<feature type="transmembrane region" description="Helical" evidence="12">
    <location>
        <begin position="156"/>
        <end position="177"/>
    </location>
</feature>
<keyword evidence="9" id="KW-0325">Glycoprotein</keyword>
<reference evidence="14" key="1">
    <citation type="submission" date="2025-08" db="UniProtKB">
        <authorList>
            <consortium name="Ensembl"/>
        </authorList>
    </citation>
    <scope>IDENTIFICATION</scope>
</reference>
<keyword evidence="15" id="KW-1185">Reference proteome</keyword>
<evidence type="ECO:0000313" key="15">
    <source>
        <dbReference type="Proteomes" id="UP000694388"/>
    </source>
</evidence>
<dbReference type="Proteomes" id="UP000694388">
    <property type="component" value="Unplaced"/>
</dbReference>
<evidence type="ECO:0000313" key="14">
    <source>
        <dbReference type="Ensembl" id="ENSEBUP00000018765.1"/>
    </source>
</evidence>
<proteinExistence type="predicted"/>
<keyword evidence="4 12" id="KW-1133">Transmembrane helix</keyword>
<evidence type="ECO:0000256" key="4">
    <source>
        <dbReference type="ARBA" id="ARBA00022989"/>
    </source>
</evidence>
<evidence type="ECO:0000259" key="13">
    <source>
        <dbReference type="PROSITE" id="PS50262"/>
    </source>
</evidence>
<dbReference type="GO" id="GO:0005886">
    <property type="term" value="C:plasma membrane"/>
    <property type="evidence" value="ECO:0007669"/>
    <property type="project" value="UniProtKB-SubCell"/>
</dbReference>
<dbReference type="Gene3D" id="1.20.1070.10">
    <property type="entry name" value="Rhodopsin 7-helix transmembrane proteins"/>
    <property type="match status" value="1"/>
</dbReference>
<feature type="region of interest" description="Disordered" evidence="11">
    <location>
        <begin position="232"/>
        <end position="315"/>
    </location>
</feature>
<feature type="transmembrane region" description="Helical" evidence="12">
    <location>
        <begin position="197"/>
        <end position="217"/>
    </location>
</feature>
<evidence type="ECO:0000256" key="1">
    <source>
        <dbReference type="ARBA" id="ARBA00004651"/>
    </source>
</evidence>
<accession>A0A8C4QSK8</accession>
<dbReference type="InterPro" id="IPR000735">
    <property type="entry name" value="ADRA2C_rcpt"/>
</dbReference>
<evidence type="ECO:0000256" key="3">
    <source>
        <dbReference type="ARBA" id="ARBA00022692"/>
    </source>
</evidence>
<feature type="transmembrane region" description="Helical" evidence="12">
    <location>
        <begin position="111"/>
        <end position="135"/>
    </location>
</feature>
<dbReference type="SUPFAM" id="SSF81321">
    <property type="entry name" value="Family A G protein-coupled receptor-like"/>
    <property type="match status" value="1"/>
</dbReference>
<dbReference type="CDD" id="cd15321">
    <property type="entry name" value="7tmA_alpha2B_AR"/>
    <property type="match status" value="1"/>
</dbReference>
<dbReference type="GO" id="GO:0051379">
    <property type="term" value="F:epinephrine binding"/>
    <property type="evidence" value="ECO:0007669"/>
    <property type="project" value="TreeGrafter"/>
</dbReference>
<dbReference type="InterPro" id="IPR002233">
    <property type="entry name" value="ADR_fam"/>
</dbReference>
<dbReference type="SMART" id="SM01381">
    <property type="entry name" value="7TM_GPCR_Srsx"/>
    <property type="match status" value="1"/>
</dbReference>
<keyword evidence="2" id="KW-1003">Cell membrane</keyword>
<dbReference type="GO" id="GO:0004938">
    <property type="term" value="F:alpha2-adrenergic receptor activity"/>
    <property type="evidence" value="ECO:0007669"/>
    <property type="project" value="Ensembl"/>
</dbReference>
<feature type="transmembrane region" description="Helical" evidence="12">
    <location>
        <begin position="381"/>
        <end position="400"/>
    </location>
</feature>
<dbReference type="PROSITE" id="PS50262">
    <property type="entry name" value="G_PROTEIN_RECEP_F1_2"/>
    <property type="match status" value="1"/>
</dbReference>
<dbReference type="Pfam" id="PF00001">
    <property type="entry name" value="7tm_1"/>
    <property type="match status" value="1"/>
</dbReference>
<dbReference type="PANTHER" id="PTHR24248:SF174">
    <property type="entry name" value="TYRAMINE_OCTOPAMINE RECEPTOR"/>
    <property type="match status" value="1"/>
</dbReference>
<dbReference type="PRINTS" id="PR00237">
    <property type="entry name" value="GPCRRHODOPSN"/>
</dbReference>
<dbReference type="GO" id="GO:0006940">
    <property type="term" value="P:regulation of smooth muscle contraction"/>
    <property type="evidence" value="ECO:0007669"/>
    <property type="project" value="InterPro"/>
</dbReference>
<protein>
    <submittedName>
        <fullName evidence="14">Adrenoceptor alpha 2C</fullName>
    </submittedName>
</protein>
<feature type="transmembrane region" description="Helical" evidence="12">
    <location>
        <begin position="83"/>
        <end position="105"/>
    </location>
</feature>
<keyword evidence="3 12" id="KW-0812">Transmembrane</keyword>
<keyword evidence="10" id="KW-0807">Transducer</keyword>
<dbReference type="PANTHER" id="PTHR24248">
    <property type="entry name" value="ADRENERGIC RECEPTOR-RELATED G-PROTEIN COUPLED RECEPTOR"/>
    <property type="match status" value="1"/>
</dbReference>
<dbReference type="InterPro" id="IPR017452">
    <property type="entry name" value="GPCR_Rhodpsn_7TM"/>
</dbReference>
<dbReference type="GO" id="GO:0030168">
    <property type="term" value="P:platelet activation"/>
    <property type="evidence" value="ECO:0007669"/>
    <property type="project" value="InterPro"/>
</dbReference>
<dbReference type="GeneTree" id="ENSGT00940000161707"/>
<keyword evidence="6 12" id="KW-0472">Membrane</keyword>
<evidence type="ECO:0000256" key="12">
    <source>
        <dbReference type="SAM" id="Phobius"/>
    </source>
</evidence>
<keyword evidence="8" id="KW-0675">Receptor</keyword>
<dbReference type="GO" id="GO:0071881">
    <property type="term" value="P:adenylate cyclase-inhibiting adrenergic receptor signaling pathway"/>
    <property type="evidence" value="ECO:0007669"/>
    <property type="project" value="Ensembl"/>
</dbReference>
<dbReference type="PRINTS" id="PR00560">
    <property type="entry name" value="ADRENRGCA2CR"/>
</dbReference>
<dbReference type="AlphaFoldDB" id="A0A8C4QSK8"/>
<evidence type="ECO:0000256" key="10">
    <source>
        <dbReference type="ARBA" id="ARBA00023224"/>
    </source>
</evidence>